<dbReference type="RefSeq" id="WP_320182445.1">
    <property type="nucleotide sequence ID" value="NZ_CP138332.1"/>
</dbReference>
<evidence type="ECO:0000259" key="5">
    <source>
        <dbReference type="PROSITE" id="PS51764"/>
    </source>
</evidence>
<name>A0ABW6BE24_9SPHI</name>
<keyword evidence="3 4" id="KW-0326">Glycosidase</keyword>
<dbReference type="PRINTS" id="PR00739">
    <property type="entry name" value="GLHYDRLASE26"/>
</dbReference>
<gene>
    <name evidence="6" type="ORF">ACFS7Y_05075</name>
</gene>
<feature type="active site" description="Nucleophile" evidence="4">
    <location>
        <position position="297"/>
    </location>
</feature>
<organism evidence="6 7">
    <name type="scientific">Sphingobacterium bambusae</name>
    <dbReference type="NCBI Taxonomy" id="662858"/>
    <lineage>
        <taxon>Bacteria</taxon>
        <taxon>Pseudomonadati</taxon>
        <taxon>Bacteroidota</taxon>
        <taxon>Sphingobacteriia</taxon>
        <taxon>Sphingobacteriales</taxon>
        <taxon>Sphingobacteriaceae</taxon>
        <taxon>Sphingobacterium</taxon>
    </lineage>
</organism>
<sequence>MKNNNLFDEAPIESWKYPSNSYVNNSTRRLFHNLNKIGQSSQVILGHQSTNTLSRNGQIEITDSDIKEVTGQFPGLVAYDLGWIERKKGNVWLDGSVDKLIKSIQYCRKLGIPVSLSWHTRNPTDVQYDQKNRALNGKVKNIQNTVGQILSDETVQQTYISWLDILAEFFGKLVDETGEVIPILFRPFHECSGNWFWWGNGQCTDEEYIKLFQFTHEYLTKTKMVDNLLWIYNTDKVRTEAEYMKRYPGDQYVDFCSIDFYDYENYSIDKFKSLLTKSLDVLRACSKRQNKGYLIAEGGKKNYQDQNYFTSRCINFFPKDLIYFCFWANSKKNYYTTSQRDQNKEDFKVMVKENKLLLQKEVLKLKLFS</sequence>
<evidence type="ECO:0000256" key="3">
    <source>
        <dbReference type="ARBA" id="ARBA00023295"/>
    </source>
</evidence>
<dbReference type="InterPro" id="IPR000805">
    <property type="entry name" value="Glyco_hydro_26"/>
</dbReference>
<dbReference type="EMBL" id="JBHUPB010000004">
    <property type="protein sequence ID" value="MFD2966744.1"/>
    <property type="molecule type" value="Genomic_DNA"/>
</dbReference>
<dbReference type="Pfam" id="PF02156">
    <property type="entry name" value="Glyco_hydro_26"/>
    <property type="match status" value="1"/>
</dbReference>
<evidence type="ECO:0000256" key="4">
    <source>
        <dbReference type="PROSITE-ProRule" id="PRU01100"/>
    </source>
</evidence>
<dbReference type="PANTHER" id="PTHR40079:SF4">
    <property type="entry name" value="GH26 DOMAIN-CONTAINING PROTEIN-RELATED"/>
    <property type="match status" value="1"/>
</dbReference>
<dbReference type="PROSITE" id="PS51764">
    <property type="entry name" value="GH26"/>
    <property type="match status" value="1"/>
</dbReference>
<proteinExistence type="inferred from homology"/>
<keyword evidence="7" id="KW-1185">Reference proteome</keyword>
<evidence type="ECO:0000313" key="7">
    <source>
        <dbReference type="Proteomes" id="UP001597525"/>
    </source>
</evidence>
<dbReference type="InterPro" id="IPR022790">
    <property type="entry name" value="GH26_dom"/>
</dbReference>
<feature type="active site" description="Proton donor" evidence="4">
    <location>
        <position position="190"/>
    </location>
</feature>
<dbReference type="InterPro" id="IPR017853">
    <property type="entry name" value="GH"/>
</dbReference>
<dbReference type="Proteomes" id="UP001597525">
    <property type="component" value="Unassembled WGS sequence"/>
</dbReference>
<comment type="caution">
    <text evidence="6">The sequence shown here is derived from an EMBL/GenBank/DDBJ whole genome shotgun (WGS) entry which is preliminary data.</text>
</comment>
<keyword evidence="2 4" id="KW-0378">Hydrolase</keyword>
<reference evidence="7" key="1">
    <citation type="journal article" date="2019" name="Int. J. Syst. Evol. Microbiol.">
        <title>The Global Catalogue of Microorganisms (GCM) 10K type strain sequencing project: providing services to taxonomists for standard genome sequencing and annotation.</title>
        <authorList>
            <consortium name="The Broad Institute Genomics Platform"/>
            <consortium name="The Broad Institute Genome Sequencing Center for Infectious Disease"/>
            <person name="Wu L."/>
            <person name="Ma J."/>
        </authorList>
    </citation>
    <scope>NUCLEOTIDE SEQUENCE [LARGE SCALE GENOMIC DNA]</scope>
    <source>
        <strain evidence="7">KCTC 22814</strain>
    </source>
</reference>
<accession>A0ABW6BE24</accession>
<evidence type="ECO:0000313" key="6">
    <source>
        <dbReference type="EMBL" id="MFD2966744.1"/>
    </source>
</evidence>
<dbReference type="PANTHER" id="PTHR40079">
    <property type="entry name" value="MANNAN ENDO-1,4-BETA-MANNOSIDASE E-RELATED"/>
    <property type="match status" value="1"/>
</dbReference>
<comment type="similarity">
    <text evidence="1 4">Belongs to the glycosyl hydrolase 26 family.</text>
</comment>
<evidence type="ECO:0000256" key="1">
    <source>
        <dbReference type="ARBA" id="ARBA00007754"/>
    </source>
</evidence>
<protein>
    <submittedName>
        <fullName evidence="6">Glycoside hydrolase family 26 protein</fullName>
    </submittedName>
</protein>
<dbReference type="SUPFAM" id="SSF51445">
    <property type="entry name" value="(Trans)glycosidases"/>
    <property type="match status" value="1"/>
</dbReference>
<evidence type="ECO:0000256" key="2">
    <source>
        <dbReference type="ARBA" id="ARBA00022801"/>
    </source>
</evidence>
<feature type="domain" description="GH26" evidence="5">
    <location>
        <begin position="25"/>
        <end position="360"/>
    </location>
</feature>
<dbReference type="Gene3D" id="3.20.20.80">
    <property type="entry name" value="Glycosidases"/>
    <property type="match status" value="1"/>
</dbReference>
<dbReference type="GO" id="GO:0016787">
    <property type="term" value="F:hydrolase activity"/>
    <property type="evidence" value="ECO:0007669"/>
    <property type="project" value="UniProtKB-KW"/>
</dbReference>